<dbReference type="EMBL" id="JAXOVC010000014">
    <property type="protein sequence ID" value="KAK4494317.1"/>
    <property type="molecule type" value="Genomic_DNA"/>
</dbReference>
<proteinExistence type="predicted"/>
<sequence length="281" mass="32123">MDSSKEPPTMYLDDFQPKVPVTLVEGLKWKELLAFPAFQTWKSTLKTSLSNQKFSDHALHDTPYKLRSIKIQSFDKFDPKSETLNFVKMDALVSNDEKPPKRLPGIVFLRGGSVAVLMIVRPTDSPEERWVIMTEQPRVPAGSLSFMEIPAGMMDGERNIRGKAVQEIEEEVGMKLQDRDLIDMTKLAVQGHEVLDDVKMAMYPSPGGCDEWISILLWEKEIDRQQIETLKGKLTGNRKQHEMITLRLLNYERLLEVGGRDAKTLAAWSLYEYLKRTGQLP</sequence>
<evidence type="ECO:0000256" key="1">
    <source>
        <dbReference type="ARBA" id="ARBA00001946"/>
    </source>
</evidence>
<reference evidence="4 5" key="1">
    <citation type="journal article" date="2023" name="G3 (Bethesda)">
        <title>A chromosome-level genome assembly of Zasmidium syzygii isolated from banana leaves.</title>
        <authorList>
            <person name="van Westerhoven A.C."/>
            <person name="Mehrabi R."/>
            <person name="Talebi R."/>
            <person name="Steentjes M.B.F."/>
            <person name="Corcolon B."/>
            <person name="Chong P.A."/>
            <person name="Kema G.H.J."/>
            <person name="Seidl M.F."/>
        </authorList>
    </citation>
    <scope>NUCLEOTIDE SEQUENCE [LARGE SCALE GENOMIC DNA]</scope>
    <source>
        <strain evidence="4 5">P124</strain>
    </source>
</reference>
<comment type="cofactor">
    <cofactor evidence="1">
        <name>Mg(2+)</name>
        <dbReference type="ChEBI" id="CHEBI:18420"/>
    </cofactor>
</comment>
<dbReference type="CDD" id="cd03424">
    <property type="entry name" value="NUDIX_ADPRase_Nudt5_UGPPase_Nudt14"/>
    <property type="match status" value="1"/>
</dbReference>
<organism evidence="4 5">
    <name type="scientific">Zasmidium cellare</name>
    <name type="common">Wine cellar mold</name>
    <name type="synonym">Racodium cellare</name>
    <dbReference type="NCBI Taxonomy" id="395010"/>
    <lineage>
        <taxon>Eukaryota</taxon>
        <taxon>Fungi</taxon>
        <taxon>Dikarya</taxon>
        <taxon>Ascomycota</taxon>
        <taxon>Pezizomycotina</taxon>
        <taxon>Dothideomycetes</taxon>
        <taxon>Dothideomycetidae</taxon>
        <taxon>Mycosphaerellales</taxon>
        <taxon>Mycosphaerellaceae</taxon>
        <taxon>Zasmidium</taxon>
    </lineage>
</organism>
<dbReference type="Gene3D" id="3.90.79.10">
    <property type="entry name" value="Nucleoside Triphosphate Pyrophosphohydrolase"/>
    <property type="match status" value="1"/>
</dbReference>
<dbReference type="InterPro" id="IPR000086">
    <property type="entry name" value="NUDIX_hydrolase_dom"/>
</dbReference>
<dbReference type="PANTHER" id="PTHR11839:SF18">
    <property type="entry name" value="NUDIX HYDROLASE DOMAIN-CONTAINING PROTEIN"/>
    <property type="match status" value="1"/>
</dbReference>
<evidence type="ECO:0000313" key="4">
    <source>
        <dbReference type="EMBL" id="KAK4494317.1"/>
    </source>
</evidence>
<protein>
    <recommendedName>
        <fullName evidence="3">Nudix hydrolase domain-containing protein</fullName>
    </recommendedName>
</protein>
<evidence type="ECO:0000256" key="2">
    <source>
        <dbReference type="ARBA" id="ARBA00022801"/>
    </source>
</evidence>
<dbReference type="PANTHER" id="PTHR11839">
    <property type="entry name" value="UDP/ADP-SUGAR PYROPHOSPHATASE"/>
    <property type="match status" value="1"/>
</dbReference>
<comment type="caution">
    <text evidence="4">The sequence shown here is derived from an EMBL/GenBank/DDBJ whole genome shotgun (WGS) entry which is preliminary data.</text>
</comment>
<keyword evidence="2" id="KW-0378">Hydrolase</keyword>
<accession>A0ABR0DYU0</accession>
<dbReference type="PROSITE" id="PS51462">
    <property type="entry name" value="NUDIX"/>
    <property type="match status" value="1"/>
</dbReference>
<keyword evidence="5" id="KW-1185">Reference proteome</keyword>
<dbReference type="InterPro" id="IPR015797">
    <property type="entry name" value="NUDIX_hydrolase-like_dom_sf"/>
</dbReference>
<name>A0ABR0DYU0_ZASCE</name>
<gene>
    <name evidence="4" type="ORF">PRZ48_014615</name>
</gene>
<evidence type="ECO:0000313" key="5">
    <source>
        <dbReference type="Proteomes" id="UP001305779"/>
    </source>
</evidence>
<dbReference type="SUPFAM" id="SSF55811">
    <property type="entry name" value="Nudix"/>
    <property type="match status" value="1"/>
</dbReference>
<feature type="domain" description="Nudix hydrolase" evidence="3">
    <location>
        <begin position="109"/>
        <end position="274"/>
    </location>
</feature>
<dbReference type="Proteomes" id="UP001305779">
    <property type="component" value="Unassembled WGS sequence"/>
</dbReference>
<evidence type="ECO:0000259" key="3">
    <source>
        <dbReference type="PROSITE" id="PS51462"/>
    </source>
</evidence>